<dbReference type="PANTHER" id="PTHR12126">
    <property type="entry name" value="NADH-UBIQUINONE OXIDOREDUCTASE 39 KDA SUBUNIT-RELATED"/>
    <property type="match status" value="1"/>
</dbReference>
<sequence length="417" mass="44462">MARILIVGGTGFIGRHIAGRLMAAGHSVQAAGRHDVDIARDEPVRLRAKVAGFDVVVNCAGLVRDEGANTMDAVHAEGAMRLFSACIAASVGRFIHISALGAAAQGETDYQRSKGTAEAFFIDADPHGARLDWRVLRPSVVVGRGGASTRWLLAAAAFPVLPRIGRDDWLFQPVHVDDLAELVVRLAEGAASPRMIDVVGPEPMTAYELTRILRNWLRLRPTGALRIPDRLFRIAVEIGGRFTSGPLNPDVMKMLAGGNVSDPTALAAALGRPPRSIRAALAEEPASDADRLAARLFFLKPVLRWSLALLWIVTGLLSFGLYPVAKSYELLAAIGLTGPVAALALYGGAALDLALGLLLLRGFRPVLIGWLQLASMAAFTLLAIGLPAEYWLHPFAPILKNLPIAAAILVMMALEAD</sequence>
<protein>
    <submittedName>
        <fullName evidence="3">Nucleoside-diphosphate sugar epimerase</fullName>
    </submittedName>
</protein>
<reference evidence="3" key="1">
    <citation type="journal article" date="2023" name="Int. J. Syst. Evol. Microbiol.">
        <title>Methylocystis iwaonis sp. nov., a type II methane-oxidizing bacterium from surface soil of a rice paddy field in Japan, and emended description of the genus Methylocystis (ex Whittenbury et al. 1970) Bowman et al. 1993.</title>
        <authorList>
            <person name="Kaise H."/>
            <person name="Sawadogo J.B."/>
            <person name="Alam M.S."/>
            <person name="Ueno C."/>
            <person name="Dianou D."/>
            <person name="Shinjo R."/>
            <person name="Asakawa S."/>
        </authorList>
    </citation>
    <scope>NUCLEOTIDE SEQUENCE</scope>
    <source>
        <strain evidence="3">LMG27198</strain>
    </source>
</reference>
<organism evidence="3 4">
    <name type="scientific">Methylocystis echinoides</name>
    <dbReference type="NCBI Taxonomy" id="29468"/>
    <lineage>
        <taxon>Bacteria</taxon>
        <taxon>Pseudomonadati</taxon>
        <taxon>Pseudomonadota</taxon>
        <taxon>Alphaproteobacteria</taxon>
        <taxon>Hyphomicrobiales</taxon>
        <taxon>Methylocystaceae</taxon>
        <taxon>Methylocystis</taxon>
    </lineage>
</organism>
<proteinExistence type="predicted"/>
<accession>A0A9W6GVK9</accession>
<dbReference type="Gene3D" id="3.40.50.720">
    <property type="entry name" value="NAD(P)-binding Rossmann-like Domain"/>
    <property type="match status" value="1"/>
</dbReference>
<dbReference type="GO" id="GO:0044877">
    <property type="term" value="F:protein-containing complex binding"/>
    <property type="evidence" value="ECO:0007669"/>
    <property type="project" value="TreeGrafter"/>
</dbReference>
<dbReference type="Pfam" id="PF01370">
    <property type="entry name" value="Epimerase"/>
    <property type="match status" value="1"/>
</dbReference>
<name>A0A9W6GVK9_9HYPH</name>
<evidence type="ECO:0000256" key="1">
    <source>
        <dbReference type="SAM" id="Phobius"/>
    </source>
</evidence>
<dbReference type="InterPro" id="IPR036291">
    <property type="entry name" value="NAD(P)-bd_dom_sf"/>
</dbReference>
<dbReference type="InterPro" id="IPR025695">
    <property type="entry name" value="DoxX-like"/>
</dbReference>
<comment type="caution">
    <text evidence="3">The sequence shown here is derived from an EMBL/GenBank/DDBJ whole genome shotgun (WGS) entry which is preliminary data.</text>
</comment>
<evidence type="ECO:0000259" key="2">
    <source>
        <dbReference type="Pfam" id="PF01370"/>
    </source>
</evidence>
<keyword evidence="1" id="KW-0812">Transmembrane</keyword>
<keyword evidence="1" id="KW-1133">Transmembrane helix</keyword>
<dbReference type="RefSeq" id="WP_281803948.1">
    <property type="nucleotide sequence ID" value="NZ_BSEC01000001.1"/>
</dbReference>
<dbReference type="Pfam" id="PF13781">
    <property type="entry name" value="DoxX_3"/>
    <property type="match status" value="1"/>
</dbReference>
<feature type="transmembrane region" description="Helical" evidence="1">
    <location>
        <begin position="331"/>
        <end position="360"/>
    </location>
</feature>
<feature type="transmembrane region" description="Helical" evidence="1">
    <location>
        <begin position="305"/>
        <end position="325"/>
    </location>
</feature>
<evidence type="ECO:0000313" key="3">
    <source>
        <dbReference type="EMBL" id="GLI93913.1"/>
    </source>
</evidence>
<dbReference type="InterPro" id="IPR051207">
    <property type="entry name" value="ComplexI_NDUFA9_subunit"/>
</dbReference>
<dbReference type="Proteomes" id="UP001144323">
    <property type="component" value="Unassembled WGS sequence"/>
</dbReference>
<keyword evidence="4" id="KW-1185">Reference proteome</keyword>
<dbReference type="AlphaFoldDB" id="A0A9W6GVK9"/>
<dbReference type="PANTHER" id="PTHR12126:SF11">
    <property type="entry name" value="NADH DEHYDROGENASE [UBIQUINONE] 1 ALPHA SUBCOMPLEX SUBUNIT 9, MITOCHONDRIAL"/>
    <property type="match status" value="1"/>
</dbReference>
<dbReference type="EMBL" id="BSEC01000001">
    <property type="protein sequence ID" value="GLI93913.1"/>
    <property type="molecule type" value="Genomic_DNA"/>
</dbReference>
<evidence type="ECO:0000313" key="4">
    <source>
        <dbReference type="Proteomes" id="UP001144323"/>
    </source>
</evidence>
<feature type="domain" description="NAD-dependent epimerase/dehydratase" evidence="2">
    <location>
        <begin position="4"/>
        <end position="189"/>
    </location>
</feature>
<dbReference type="SUPFAM" id="SSF51735">
    <property type="entry name" value="NAD(P)-binding Rossmann-fold domains"/>
    <property type="match status" value="1"/>
</dbReference>
<gene>
    <name evidence="3" type="ORF">LMG27198_29050</name>
</gene>
<dbReference type="InterPro" id="IPR001509">
    <property type="entry name" value="Epimerase_deHydtase"/>
</dbReference>
<keyword evidence="1" id="KW-0472">Membrane</keyword>
<feature type="transmembrane region" description="Helical" evidence="1">
    <location>
        <begin position="367"/>
        <end position="388"/>
    </location>
</feature>
<feature type="transmembrane region" description="Helical" evidence="1">
    <location>
        <begin position="394"/>
        <end position="414"/>
    </location>
</feature>